<keyword evidence="3 11" id="KW-0645">Protease</keyword>
<feature type="transmembrane region" description="Helical" evidence="11">
    <location>
        <begin position="177"/>
        <end position="198"/>
    </location>
</feature>
<dbReference type="Pfam" id="PF01435">
    <property type="entry name" value="Peptidase_M48"/>
    <property type="match status" value="1"/>
</dbReference>
<evidence type="ECO:0000256" key="2">
    <source>
        <dbReference type="ARBA" id="ARBA00022475"/>
    </source>
</evidence>
<feature type="active site" evidence="11">
    <location>
        <position position="137"/>
    </location>
</feature>
<evidence type="ECO:0000256" key="11">
    <source>
        <dbReference type="HAMAP-Rule" id="MF_00188"/>
    </source>
</evidence>
<dbReference type="GeneID" id="24819102"/>
<evidence type="ECO:0000256" key="12">
    <source>
        <dbReference type="SAM" id="MobiDB-lite"/>
    </source>
</evidence>
<keyword evidence="4 11" id="KW-0812">Transmembrane</keyword>
<dbReference type="RefSeq" id="WP_048113496.1">
    <property type="nucleotide sequence ID" value="NZ_CP010070.1"/>
</dbReference>
<dbReference type="PANTHER" id="PTHR43221">
    <property type="entry name" value="PROTEASE HTPX"/>
    <property type="match status" value="1"/>
</dbReference>
<reference evidence="14 15" key="1">
    <citation type="journal article" date="2014" name="Appl. Environ. Microbiol.">
        <title>Comparative Genome Analysis of 'Candidatus Methanoplasma termitum' Indicates a New Mode of Energy Metabolism in the Seventh Order of Methanogens.</title>
        <authorList>
            <person name="Lang K."/>
            <person name="Schuldes J."/>
            <person name="Klingl A."/>
            <person name="Poehlein A."/>
            <person name="Daniel R."/>
            <person name="Brune A."/>
        </authorList>
    </citation>
    <scope>NUCLEOTIDE SEQUENCE [LARGE SCALE GENOMIC DNA]</scope>
    <source>
        <strain evidence="15">Mpt1</strain>
    </source>
</reference>
<accession>A0A0A7LIG4</accession>
<gene>
    <name evidence="11 14" type="primary">htpX</name>
    <name evidence="14" type="ORF">Mpt1_c14450</name>
</gene>
<comment type="cofactor">
    <cofactor evidence="11">
        <name>Zn(2+)</name>
        <dbReference type="ChEBI" id="CHEBI:29105"/>
    </cofactor>
    <text evidence="11">Binds 1 zinc ion per subunit.</text>
</comment>
<dbReference type="EC" id="3.4.24.-" evidence="11"/>
<dbReference type="InterPro" id="IPR050083">
    <property type="entry name" value="HtpX_protease"/>
</dbReference>
<evidence type="ECO:0000256" key="6">
    <source>
        <dbReference type="ARBA" id="ARBA00022801"/>
    </source>
</evidence>
<evidence type="ECO:0000256" key="9">
    <source>
        <dbReference type="ARBA" id="ARBA00023049"/>
    </source>
</evidence>
<feature type="binding site" evidence="11">
    <location>
        <position position="136"/>
    </location>
    <ligand>
        <name>Zn(2+)</name>
        <dbReference type="ChEBI" id="CHEBI:29105"/>
        <note>catalytic</note>
    </ligand>
</feature>
<dbReference type="GO" id="GO:0005886">
    <property type="term" value="C:plasma membrane"/>
    <property type="evidence" value="ECO:0007669"/>
    <property type="project" value="UniProtKB-SubCell"/>
</dbReference>
<evidence type="ECO:0000256" key="8">
    <source>
        <dbReference type="ARBA" id="ARBA00022989"/>
    </source>
</evidence>
<keyword evidence="5 11" id="KW-0479">Metal-binding</keyword>
<evidence type="ECO:0000313" key="15">
    <source>
        <dbReference type="Proteomes" id="UP000030787"/>
    </source>
</evidence>
<feature type="binding site" evidence="11">
    <location>
        <position position="207"/>
    </location>
    <ligand>
        <name>Zn(2+)</name>
        <dbReference type="ChEBI" id="CHEBI:29105"/>
        <note>catalytic</note>
    </ligand>
</feature>
<evidence type="ECO:0000256" key="10">
    <source>
        <dbReference type="ARBA" id="ARBA00023136"/>
    </source>
</evidence>
<evidence type="ECO:0000256" key="4">
    <source>
        <dbReference type="ARBA" id="ARBA00022692"/>
    </source>
</evidence>
<feature type="transmembrane region" description="Helical" evidence="11">
    <location>
        <begin position="146"/>
        <end position="171"/>
    </location>
</feature>
<evidence type="ECO:0000313" key="14">
    <source>
        <dbReference type="EMBL" id="AIZ57301.1"/>
    </source>
</evidence>
<feature type="transmembrane region" description="Helical" evidence="11">
    <location>
        <begin position="32"/>
        <end position="53"/>
    </location>
</feature>
<dbReference type="Proteomes" id="UP000030787">
    <property type="component" value="Chromosome"/>
</dbReference>
<sequence>MIWQVRTAVMFIVMTIILVAVGWLVGWFFGQMWIGMIAMLSLAVVFNVYAYFFSKKSALRANKVRIVSEAEEPRLYAIVRKVSEKAGVPMPEVGVSELAMPNAFATGRNPKNAAVVATRGILGLLKDDELEGVIAHEISHIKNRDILVMTVASTMAAVLSFLGRWAFWMAFTGNQRSIYMVIVALVVSVTIPIAAILVQLGISRNREYLADESGAKITGNPRALARALQSIEGGVKAPSSDYSNTSYESLWISNPISNKNYFRKLFSTHPPMDDRIARLMDLAAKMDSERTPRQTDPFSKKDRPY</sequence>
<keyword evidence="10 11" id="KW-0472">Membrane</keyword>
<dbReference type="GO" id="GO:0006508">
    <property type="term" value="P:proteolysis"/>
    <property type="evidence" value="ECO:0007669"/>
    <property type="project" value="UniProtKB-KW"/>
</dbReference>
<dbReference type="InterPro" id="IPR001915">
    <property type="entry name" value="Peptidase_M48"/>
</dbReference>
<keyword evidence="2 11" id="KW-1003">Cell membrane</keyword>
<dbReference type="KEGG" id="mear:Mpt1_c14450"/>
<comment type="similarity">
    <text evidence="1 11">Belongs to the peptidase M48B family.</text>
</comment>
<protein>
    <recommendedName>
        <fullName evidence="11">Protease HtpX homolog</fullName>
        <ecNumber evidence="11">3.4.24.-</ecNumber>
    </recommendedName>
</protein>
<dbReference type="STRING" id="1577791.Mpt1_c14450"/>
<comment type="subcellular location">
    <subcellularLocation>
        <location evidence="11">Cell membrane</location>
        <topology evidence="11">Multi-pass membrane protein</topology>
    </subcellularLocation>
</comment>
<keyword evidence="8 11" id="KW-1133">Transmembrane helix</keyword>
<dbReference type="InterPro" id="IPR022919">
    <property type="entry name" value="Pept_M48_protease_HtpX"/>
</dbReference>
<evidence type="ECO:0000256" key="5">
    <source>
        <dbReference type="ARBA" id="ARBA00022723"/>
    </source>
</evidence>
<keyword evidence="7 11" id="KW-0862">Zinc</keyword>
<dbReference type="HAMAP" id="MF_00188">
    <property type="entry name" value="Pept_M48_protease_HtpX"/>
    <property type="match status" value="1"/>
</dbReference>
<feature type="binding site" evidence="11">
    <location>
        <position position="140"/>
    </location>
    <ligand>
        <name>Zn(2+)</name>
        <dbReference type="ChEBI" id="CHEBI:29105"/>
        <note>catalytic</note>
    </ligand>
</feature>
<evidence type="ECO:0000256" key="7">
    <source>
        <dbReference type="ARBA" id="ARBA00022833"/>
    </source>
</evidence>
<proteinExistence type="inferred from homology"/>
<feature type="transmembrane region" description="Helical" evidence="11">
    <location>
        <begin position="7"/>
        <end position="26"/>
    </location>
</feature>
<evidence type="ECO:0000256" key="3">
    <source>
        <dbReference type="ARBA" id="ARBA00022670"/>
    </source>
</evidence>
<organism evidence="14 15">
    <name type="scientific">Candidatus Methanoplasma termitum</name>
    <dbReference type="NCBI Taxonomy" id="1577791"/>
    <lineage>
        <taxon>Archaea</taxon>
        <taxon>Methanobacteriati</taxon>
        <taxon>Thermoplasmatota</taxon>
        <taxon>Thermoplasmata</taxon>
        <taxon>Methanomassiliicoccales</taxon>
        <taxon>Methanomassiliicoccaceae</taxon>
        <taxon>Candidatus Methanoplasma</taxon>
    </lineage>
</organism>
<evidence type="ECO:0000256" key="1">
    <source>
        <dbReference type="ARBA" id="ARBA00009779"/>
    </source>
</evidence>
<dbReference type="PANTHER" id="PTHR43221:SF2">
    <property type="entry name" value="PROTEASE HTPX HOMOLOG"/>
    <property type="match status" value="1"/>
</dbReference>
<feature type="region of interest" description="Disordered" evidence="12">
    <location>
        <begin position="286"/>
        <end position="305"/>
    </location>
</feature>
<dbReference type="GO" id="GO:0004222">
    <property type="term" value="F:metalloendopeptidase activity"/>
    <property type="evidence" value="ECO:0007669"/>
    <property type="project" value="UniProtKB-UniRule"/>
</dbReference>
<dbReference type="AlphaFoldDB" id="A0A0A7LIG4"/>
<feature type="domain" description="Peptidase M48" evidence="13">
    <location>
        <begin position="70"/>
        <end position="281"/>
    </location>
</feature>
<dbReference type="HOGENOM" id="CLU_042266_3_0_2"/>
<keyword evidence="9 11" id="KW-0482">Metalloprotease</keyword>
<dbReference type="Gene3D" id="3.30.2010.10">
    <property type="entry name" value="Metalloproteases ('zincins'), catalytic domain"/>
    <property type="match status" value="1"/>
</dbReference>
<dbReference type="OrthoDB" id="28389at2157"/>
<keyword evidence="15" id="KW-1185">Reference proteome</keyword>
<keyword evidence="6 11" id="KW-0378">Hydrolase</keyword>
<dbReference type="CDD" id="cd07336">
    <property type="entry name" value="M48B_HtpX_like"/>
    <property type="match status" value="1"/>
</dbReference>
<evidence type="ECO:0000259" key="13">
    <source>
        <dbReference type="Pfam" id="PF01435"/>
    </source>
</evidence>
<name>A0A0A7LIG4_9ARCH</name>
<dbReference type="GO" id="GO:0008270">
    <property type="term" value="F:zinc ion binding"/>
    <property type="evidence" value="ECO:0007669"/>
    <property type="project" value="UniProtKB-UniRule"/>
</dbReference>
<dbReference type="EMBL" id="CP010070">
    <property type="protein sequence ID" value="AIZ57301.1"/>
    <property type="molecule type" value="Genomic_DNA"/>
</dbReference>